<dbReference type="Proteomes" id="UP000092650">
    <property type="component" value="Chromosome"/>
</dbReference>
<protein>
    <submittedName>
        <fullName evidence="2">Uncharacterized protein</fullName>
    </submittedName>
</protein>
<dbReference type="STRING" id="1038856.BBI15_16290"/>
<organism evidence="2 3">
    <name type="scientific">Planococcus plakortidis</name>
    <dbReference type="NCBI Taxonomy" id="1038856"/>
    <lineage>
        <taxon>Bacteria</taxon>
        <taxon>Bacillati</taxon>
        <taxon>Bacillota</taxon>
        <taxon>Bacilli</taxon>
        <taxon>Bacillales</taxon>
        <taxon>Caryophanaceae</taxon>
        <taxon>Planococcus</taxon>
    </lineage>
</organism>
<evidence type="ECO:0000313" key="2">
    <source>
        <dbReference type="EMBL" id="APA28454.1"/>
    </source>
</evidence>
<sequence>MKKREQKPPFKPNGGFFKVLNKSVIYYHSKKWWPFRHLKIKDLSEYLEKRLLDSCGTSGFERPRRNEVTRRLDARPTESEQ</sequence>
<dbReference type="KEGG" id="ppla:BBI15_16290"/>
<keyword evidence="3" id="KW-1185">Reference proteome</keyword>
<evidence type="ECO:0000313" key="3">
    <source>
        <dbReference type="Proteomes" id="UP000092650"/>
    </source>
</evidence>
<reference evidence="2" key="1">
    <citation type="submission" date="2016-10" db="EMBL/GenBank/DDBJ databases">
        <authorList>
            <person name="See-Too W.S."/>
        </authorList>
    </citation>
    <scope>NUCLEOTIDE SEQUENCE [LARGE SCALE GENOMIC DNA]</scope>
    <source>
        <strain evidence="2">DSM 23997</strain>
    </source>
</reference>
<evidence type="ECO:0000256" key="1">
    <source>
        <dbReference type="SAM" id="MobiDB-lite"/>
    </source>
</evidence>
<name>A0A1I9W9N6_9BACL</name>
<proteinExistence type="predicted"/>
<accession>A0A1I9W9N6</accession>
<feature type="region of interest" description="Disordered" evidence="1">
    <location>
        <begin position="56"/>
        <end position="81"/>
    </location>
</feature>
<dbReference type="EMBL" id="CP016539">
    <property type="protein sequence ID" value="APA28454.1"/>
    <property type="molecule type" value="Genomic_DNA"/>
</dbReference>
<feature type="compositionally biased region" description="Basic and acidic residues" evidence="1">
    <location>
        <begin position="61"/>
        <end position="81"/>
    </location>
</feature>
<gene>
    <name evidence="2" type="ORF">BBI15_16290</name>
</gene>
<dbReference type="AlphaFoldDB" id="A0A1I9W9N6"/>